<accession>C7XU30</accession>
<dbReference type="STRING" id="575594.HMPREF0501_00196"/>
<evidence type="ECO:0000256" key="1">
    <source>
        <dbReference type="ARBA" id="ARBA00004651"/>
    </source>
</evidence>
<keyword evidence="5 9" id="KW-0812">Transmembrane</keyword>
<feature type="transmembrane region" description="Helical" evidence="9">
    <location>
        <begin position="114"/>
        <end position="136"/>
    </location>
</feature>
<dbReference type="GO" id="GO:0032217">
    <property type="term" value="F:riboflavin transmembrane transporter activity"/>
    <property type="evidence" value="ECO:0007669"/>
    <property type="project" value="UniProtKB-UniRule"/>
</dbReference>
<keyword evidence="4 8" id="KW-1003">Cell membrane</keyword>
<dbReference type="Pfam" id="PF12822">
    <property type="entry name" value="ECF_trnsprt"/>
    <property type="match status" value="1"/>
</dbReference>
<dbReference type="GO" id="GO:0005886">
    <property type="term" value="C:plasma membrane"/>
    <property type="evidence" value="ECO:0007669"/>
    <property type="project" value="UniProtKB-SubCell"/>
</dbReference>
<keyword evidence="3 8" id="KW-0813">Transport</keyword>
<comment type="similarity">
    <text evidence="2 8">Belongs to the prokaryotic riboflavin transporter (P-RFT) (TC 2.A.87) family.</text>
</comment>
<feature type="transmembrane region" description="Helical" evidence="9">
    <location>
        <begin position="157"/>
        <end position="182"/>
    </location>
</feature>
<reference evidence="10 11" key="1">
    <citation type="submission" date="2009-06" db="EMBL/GenBank/DDBJ databases">
        <title>The Genome Sequence of Lactobacillus coleohominis strain 101-4-CHN.</title>
        <authorList>
            <consortium name="The Broad Institute Genome Sequencing Platform"/>
            <person name="Ward D."/>
            <person name="Young S.K."/>
            <person name="Zeng Q."/>
            <person name="Koehrsen M."/>
            <person name="Alvarado L."/>
            <person name="Berlin A."/>
            <person name="Borenstein D."/>
            <person name="Chen Z."/>
            <person name="Engels R."/>
            <person name="Freedman E."/>
            <person name="Gellesch M."/>
            <person name="Goldberg J."/>
            <person name="Griggs A."/>
            <person name="Gujja S."/>
            <person name="Heiman D."/>
            <person name="Hepburn T."/>
            <person name="Howarth C."/>
            <person name="Jen D."/>
            <person name="Larson L."/>
            <person name="Lewis B."/>
            <person name="Mehta T."/>
            <person name="Park D."/>
            <person name="Pearson M."/>
            <person name="Roberts A."/>
            <person name="Saif S."/>
            <person name="Shea T."/>
            <person name="Shenoy N."/>
            <person name="Sisk P."/>
            <person name="Stolte C."/>
            <person name="Sykes S."/>
            <person name="Walk T."/>
            <person name="White J."/>
            <person name="Yandava C."/>
            <person name="Liu Y."/>
            <person name="Xu Q."/>
            <person name="Lander E."/>
            <person name="Nusbaum C."/>
            <person name="Galagan J."/>
            <person name="Birren B."/>
        </authorList>
    </citation>
    <scope>NUCLEOTIDE SEQUENCE [LARGE SCALE GENOMIC DNA]</scope>
    <source>
        <strain evidence="10 11">101-4-CHN</strain>
    </source>
</reference>
<keyword evidence="11" id="KW-1185">Reference proteome</keyword>
<evidence type="ECO:0000256" key="8">
    <source>
        <dbReference type="PIRNR" id="PIRNR037778"/>
    </source>
</evidence>
<keyword evidence="6 9" id="KW-1133">Transmembrane helix</keyword>
<dbReference type="PANTHER" id="PTHR38438:SF1">
    <property type="entry name" value="RIBOFLAVIN TRANSPORTER RIBU"/>
    <property type="match status" value="1"/>
</dbReference>
<evidence type="ECO:0000256" key="6">
    <source>
        <dbReference type="ARBA" id="ARBA00022989"/>
    </source>
</evidence>
<feature type="transmembrane region" description="Helical" evidence="9">
    <location>
        <begin position="47"/>
        <end position="69"/>
    </location>
</feature>
<evidence type="ECO:0000256" key="3">
    <source>
        <dbReference type="ARBA" id="ARBA00022448"/>
    </source>
</evidence>
<feature type="transmembrane region" description="Helical" evidence="9">
    <location>
        <begin position="12"/>
        <end position="35"/>
    </location>
</feature>
<evidence type="ECO:0000256" key="4">
    <source>
        <dbReference type="ARBA" id="ARBA00022475"/>
    </source>
</evidence>
<dbReference type="HOGENOM" id="CLU_086673_2_2_9"/>
<evidence type="ECO:0000256" key="5">
    <source>
        <dbReference type="ARBA" id="ARBA00022692"/>
    </source>
</evidence>
<sequence length="191" mass="21721">MYKTYSRTKRFTMTACLAAVAFLLMFIEFPIIPVVSYLKLDFSDVPVLLGAFIYGPWTGVLIALLKCLLHGLTRGFSPVEMLGLFANLCTSIALIIPFNIIWHRSKWSLRRRLLVGTGLATIVMTIVMTIFNYYVLTPAYMKMFNWHPTLPIDKMMLIGVLPFNLIKGVAVGIIFSLVLIHLRTWLQSQTQ</sequence>
<evidence type="ECO:0000256" key="7">
    <source>
        <dbReference type="ARBA" id="ARBA00023136"/>
    </source>
</evidence>
<feature type="transmembrane region" description="Helical" evidence="9">
    <location>
        <begin position="81"/>
        <end position="102"/>
    </location>
</feature>
<dbReference type="EMBL" id="GG698802">
    <property type="protein sequence ID" value="EEU30791.1"/>
    <property type="molecule type" value="Genomic_DNA"/>
</dbReference>
<name>C7XU30_9LACO</name>
<comment type="function">
    <text evidence="8">Probably a riboflavin-binding protein that interacts with the energy-coupling factor (ECF) ABC-transporter complex.</text>
</comment>
<dbReference type="InterPro" id="IPR025720">
    <property type="entry name" value="RibU"/>
</dbReference>
<dbReference type="Proteomes" id="UP000003987">
    <property type="component" value="Unassembled WGS sequence"/>
</dbReference>
<evidence type="ECO:0000313" key="10">
    <source>
        <dbReference type="EMBL" id="EEU30791.1"/>
    </source>
</evidence>
<organism evidence="10 11">
    <name type="scientific">Limosilactobacillus coleohominis 101-4-CHN</name>
    <dbReference type="NCBI Taxonomy" id="575594"/>
    <lineage>
        <taxon>Bacteria</taxon>
        <taxon>Bacillati</taxon>
        <taxon>Bacillota</taxon>
        <taxon>Bacilli</taxon>
        <taxon>Lactobacillales</taxon>
        <taxon>Lactobacillaceae</taxon>
        <taxon>Limosilactobacillus</taxon>
    </lineage>
</organism>
<dbReference type="InterPro" id="IPR024529">
    <property type="entry name" value="ECF_trnsprt_substrate-spec"/>
</dbReference>
<evidence type="ECO:0000313" key="11">
    <source>
        <dbReference type="Proteomes" id="UP000003987"/>
    </source>
</evidence>
<comment type="subcellular location">
    <subcellularLocation>
        <location evidence="1">Cell membrane</location>
        <topology evidence="1">Multi-pass membrane protein</topology>
    </subcellularLocation>
</comment>
<dbReference type="RefSeq" id="WP_006915935.1">
    <property type="nucleotide sequence ID" value="NZ_GG698802.1"/>
</dbReference>
<proteinExistence type="inferred from homology"/>
<dbReference type="Gene3D" id="1.10.1760.20">
    <property type="match status" value="1"/>
</dbReference>
<evidence type="ECO:0000256" key="2">
    <source>
        <dbReference type="ARBA" id="ARBA00005540"/>
    </source>
</evidence>
<keyword evidence="7 8" id="KW-0472">Membrane</keyword>
<dbReference type="PIRSF" id="PIRSF037778">
    <property type="entry name" value="UCP037778_transp_RibU"/>
    <property type="match status" value="1"/>
</dbReference>
<gene>
    <name evidence="10" type="ORF">HMPREF0501_00196</name>
</gene>
<evidence type="ECO:0000256" key="9">
    <source>
        <dbReference type="SAM" id="Phobius"/>
    </source>
</evidence>
<protein>
    <recommendedName>
        <fullName evidence="8">Riboflavin transporter</fullName>
    </recommendedName>
</protein>
<dbReference type="AlphaFoldDB" id="C7XU30"/>
<dbReference type="eggNOG" id="COG3601">
    <property type="taxonomic scope" value="Bacteria"/>
</dbReference>
<dbReference type="PANTHER" id="PTHR38438">
    <property type="entry name" value="RIBOFLAVIN TRANSPORTER RIBU"/>
    <property type="match status" value="1"/>
</dbReference>
<dbReference type="OrthoDB" id="9809216at2"/>